<dbReference type="OrthoDB" id="2801544at2759"/>
<dbReference type="GO" id="GO:0006281">
    <property type="term" value="P:DNA repair"/>
    <property type="evidence" value="ECO:0007669"/>
    <property type="project" value="TreeGrafter"/>
</dbReference>
<dbReference type="GO" id="GO:0005524">
    <property type="term" value="F:ATP binding"/>
    <property type="evidence" value="ECO:0007669"/>
    <property type="project" value="UniProtKB-KW"/>
</dbReference>
<dbReference type="SMART" id="SM00490">
    <property type="entry name" value="HELICc"/>
    <property type="match status" value="1"/>
</dbReference>
<dbReference type="Gene3D" id="3.40.50.300">
    <property type="entry name" value="P-loop containing nucleotide triphosphate hydrolases"/>
    <property type="match status" value="2"/>
</dbReference>
<dbReference type="PANTHER" id="PTHR45626:SF51">
    <property type="entry name" value="SNF2-RELATED DOMAIN-CONTAINING PROTEIN"/>
    <property type="match status" value="1"/>
</dbReference>
<dbReference type="InterPro" id="IPR027417">
    <property type="entry name" value="P-loop_NTPase"/>
</dbReference>
<dbReference type="GO" id="GO:0016787">
    <property type="term" value="F:hydrolase activity"/>
    <property type="evidence" value="ECO:0007669"/>
    <property type="project" value="UniProtKB-KW"/>
</dbReference>
<keyword evidence="2" id="KW-0378">Hydrolase</keyword>
<feature type="domain" description="Helicase C-terminal" evidence="5">
    <location>
        <begin position="914"/>
        <end position="1074"/>
    </location>
</feature>
<reference evidence="6" key="1">
    <citation type="submission" date="2013-07" db="EMBL/GenBank/DDBJ databases">
        <title>The Genome Sequence of Cryptococcus pinus CBS10737.</title>
        <authorList>
            <consortium name="The Broad Institute Genome Sequencing Platform"/>
            <person name="Cuomo C."/>
            <person name="Litvintseva A."/>
            <person name="Chen Y."/>
            <person name="Heitman J."/>
            <person name="Sun S."/>
            <person name="Springer D."/>
            <person name="Dromer F."/>
            <person name="Young S.K."/>
            <person name="Zeng Q."/>
            <person name="Gargeya S."/>
            <person name="Fitzgerald M."/>
            <person name="Abouelleil A."/>
            <person name="Alvarado L."/>
            <person name="Berlin A.M."/>
            <person name="Chapman S.B."/>
            <person name="Dewar J."/>
            <person name="Goldberg J."/>
            <person name="Griggs A."/>
            <person name="Gujja S."/>
            <person name="Hansen M."/>
            <person name="Howarth C."/>
            <person name="Imamovic A."/>
            <person name="Larimer J."/>
            <person name="McCowan C."/>
            <person name="Murphy C."/>
            <person name="Pearson M."/>
            <person name="Priest M."/>
            <person name="Roberts A."/>
            <person name="Saif S."/>
            <person name="Shea T."/>
            <person name="Sykes S."/>
            <person name="Wortman J."/>
            <person name="Nusbaum C."/>
            <person name="Birren B."/>
        </authorList>
    </citation>
    <scope>NUCLEOTIDE SEQUENCE [LARGE SCALE GENOMIC DNA]</scope>
    <source>
        <strain evidence="6">CBS 10737</strain>
    </source>
</reference>
<dbReference type="InterPro" id="IPR050628">
    <property type="entry name" value="SNF2_RAD54_helicase_TF"/>
</dbReference>
<name>A0A1B9I4D6_9TREE</name>
<evidence type="ECO:0000256" key="1">
    <source>
        <dbReference type="ARBA" id="ARBA00022741"/>
    </source>
</evidence>
<dbReference type="SUPFAM" id="SSF52540">
    <property type="entry name" value="P-loop containing nucleoside triphosphate hydrolases"/>
    <property type="match status" value="2"/>
</dbReference>
<dbReference type="InterPro" id="IPR049730">
    <property type="entry name" value="SNF2/RAD54-like_C"/>
</dbReference>
<dbReference type="Pfam" id="PF00271">
    <property type="entry name" value="Helicase_C"/>
    <property type="match status" value="1"/>
</dbReference>
<feature type="region of interest" description="Disordered" evidence="4">
    <location>
        <begin position="1140"/>
        <end position="1164"/>
    </location>
</feature>
<protein>
    <recommendedName>
        <fullName evidence="5">Helicase C-terminal domain-containing protein</fullName>
    </recommendedName>
</protein>
<dbReference type="STRING" id="1296096.A0A1B9I4D6"/>
<accession>A0A1B9I4D6</accession>
<dbReference type="InterPro" id="IPR014001">
    <property type="entry name" value="Helicase_ATP-bd"/>
</dbReference>
<keyword evidence="1" id="KW-0547">Nucleotide-binding</keyword>
<dbReference type="PROSITE" id="PS51194">
    <property type="entry name" value="HELICASE_CTER"/>
    <property type="match status" value="1"/>
</dbReference>
<feature type="compositionally biased region" description="Basic residues" evidence="4">
    <location>
        <begin position="1154"/>
        <end position="1164"/>
    </location>
</feature>
<dbReference type="PANTHER" id="PTHR45626">
    <property type="entry name" value="TRANSCRIPTION TERMINATION FACTOR 2-RELATED"/>
    <property type="match status" value="1"/>
</dbReference>
<dbReference type="SMART" id="SM00487">
    <property type="entry name" value="DEXDc"/>
    <property type="match status" value="1"/>
</dbReference>
<evidence type="ECO:0000256" key="3">
    <source>
        <dbReference type="ARBA" id="ARBA00022840"/>
    </source>
</evidence>
<dbReference type="AlphaFoldDB" id="A0A1B9I4D6"/>
<dbReference type="EMBL" id="KI894010">
    <property type="protein sequence ID" value="OCF50386.1"/>
    <property type="molecule type" value="Genomic_DNA"/>
</dbReference>
<organism evidence="6">
    <name type="scientific">Kwoniella pini CBS 10737</name>
    <dbReference type="NCBI Taxonomy" id="1296096"/>
    <lineage>
        <taxon>Eukaryota</taxon>
        <taxon>Fungi</taxon>
        <taxon>Dikarya</taxon>
        <taxon>Basidiomycota</taxon>
        <taxon>Agaricomycotina</taxon>
        <taxon>Tremellomycetes</taxon>
        <taxon>Tremellales</taxon>
        <taxon>Cryptococcaceae</taxon>
        <taxon>Kwoniella</taxon>
    </lineage>
</organism>
<dbReference type="GO" id="GO:0008094">
    <property type="term" value="F:ATP-dependent activity, acting on DNA"/>
    <property type="evidence" value="ECO:0007669"/>
    <property type="project" value="TreeGrafter"/>
</dbReference>
<evidence type="ECO:0000313" key="6">
    <source>
        <dbReference type="EMBL" id="OCF50386.1"/>
    </source>
</evidence>
<dbReference type="InterPro" id="IPR001650">
    <property type="entry name" value="Helicase_C-like"/>
</dbReference>
<evidence type="ECO:0000259" key="5">
    <source>
        <dbReference type="PROSITE" id="PS51194"/>
    </source>
</evidence>
<dbReference type="InterPro" id="IPR000330">
    <property type="entry name" value="SNF2_N"/>
</dbReference>
<dbReference type="GO" id="GO:0005634">
    <property type="term" value="C:nucleus"/>
    <property type="evidence" value="ECO:0007669"/>
    <property type="project" value="TreeGrafter"/>
</dbReference>
<dbReference type="CDD" id="cd18793">
    <property type="entry name" value="SF2_C_SNF"/>
    <property type="match status" value="1"/>
</dbReference>
<keyword evidence="3" id="KW-0067">ATP-binding</keyword>
<feature type="region of interest" description="Disordered" evidence="4">
    <location>
        <begin position="824"/>
        <end position="871"/>
    </location>
</feature>
<gene>
    <name evidence="6" type="ORF">I206_03707</name>
</gene>
<evidence type="ECO:0000256" key="2">
    <source>
        <dbReference type="ARBA" id="ARBA00022801"/>
    </source>
</evidence>
<evidence type="ECO:0000256" key="4">
    <source>
        <dbReference type="SAM" id="MobiDB-lite"/>
    </source>
</evidence>
<sequence length="1164" mass="131758">MPHPDSVQLGILHLGLSVNLPSSSLMGWTPLISSLVDSDNLFDEQSKSTAQLLRLALSDVGLGFQGEWLRTAFGIAVRCWILPSDAPGSMWKSMVSRNRERIVKELLRSVRGIWDDADSQGDILMAIKAEDEKSMQDIYSEIPSPHDPHFAYSDSIPDRELFDSLEAYENPYGVQTDLYKYQIRSVSKMVQMEMQPERLADPLFIPMQEAGREGTYYVNVSTWDIQRHPGWYDLPRGGILCEQMGTGKTLMCLSLITSTLYQPTLPPPINIDISPITTDVAERTYPFSNDSDIRALTGFPRSQTRLMFPSLFELCANIISIQDPSAKRSPLIPDMMRPSLDRRTFYCTLPLDDECGRFVKKKTASQKVTKIYLAKGTLIVVPQILIHQWQAEIEHHLEKDALKVYHAVNEELPDIEDLLDYDVILMDILRKVVIIFEPDSSRSYFGFSGFGAEETQHRRARGLKPSTLLKARWKRIILDEGHTAHSKISNSMIFSRQLSVERRWLVSGTPTRHLQQGGEIELEEMNAELARNHTNSETHPQNPVETRANGIGRAWDKFDLEDAYRIGRMIGGFLAAEPFKTEGGFERNVIAPLRNKEGPSFGAVRRMKYIMNGLMVKHAPKVIDIEAQLPPSTIVTEMLQFDPMQKITYNVLAALVASNVYTSGGEDVDYFLHKDNRDAFLRVVDNLHLACFWYSARDMGTAACLARTQNWLEKHPDADIHVREQLGEAVKHLQTAIDTPGWEEWMTNAVSMPLNGQFLPPLIKASWSDSFDTDPDMVDVHSFNILRELNRPGRTAQELHIEGWDYRNDKLDEFQKEMNKYMEKHAKEQKKLSKAGNSTAAKAPKAVLKSTSSPKKGESRRKRKNRDEIDDQLDEAETNALAAASTSAVSSAEKLPRPLPAVIYTKSKSAKANFIAKTILAAEKEDKFVIFGDAYELGHLTEILDLLDITSTFVGSELFTKDRRKALDNFQKPEIKVCLLDLKVGARGLNLVVANRVIFLRPIWSLDVQAQAIKRVHRIGQTRPTKIQILVTEGTFEEDIANRSTRNRSQVDEQLYSRTMIEDPRFVYQSREEEDAFTVRFTPNNERSSFAPNGMGSDGKTSHVLQEQQQVPEAHGLIPGDEGRDMARGQNGHVDFAFDDTVDTQSVKQEEKPKAKKRARVMFA</sequence>
<proteinExistence type="predicted"/>
<dbReference type="Pfam" id="PF00176">
    <property type="entry name" value="SNF2-rel_dom"/>
    <property type="match status" value="1"/>
</dbReference>
<reference evidence="6" key="2">
    <citation type="submission" date="2016-07" db="EMBL/GenBank/DDBJ databases">
        <title>Evolution of pathogenesis and genome organization in the Tremellales.</title>
        <authorList>
            <person name="Cuomo C."/>
            <person name="Litvintseva A."/>
            <person name="Heitman J."/>
            <person name="Chen Y."/>
            <person name="Sun S."/>
            <person name="Springer D."/>
            <person name="Dromer F."/>
            <person name="Young S."/>
            <person name="Zeng Q."/>
            <person name="Chapman S."/>
            <person name="Gujja S."/>
            <person name="Saif S."/>
            <person name="Birren B."/>
        </authorList>
    </citation>
    <scope>NUCLEOTIDE SEQUENCE</scope>
    <source>
        <strain evidence="6">CBS 10737</strain>
    </source>
</reference>